<accession>A0A0A9AT37</accession>
<reference evidence="1" key="2">
    <citation type="journal article" date="2015" name="Data Brief">
        <title>Shoot transcriptome of the giant reed, Arundo donax.</title>
        <authorList>
            <person name="Barrero R.A."/>
            <person name="Guerrero F.D."/>
            <person name="Moolhuijzen P."/>
            <person name="Goolsby J.A."/>
            <person name="Tidwell J."/>
            <person name="Bellgard S.E."/>
            <person name="Bellgard M.I."/>
        </authorList>
    </citation>
    <scope>NUCLEOTIDE SEQUENCE</scope>
    <source>
        <tissue evidence="1">Shoot tissue taken approximately 20 cm above the soil surface</tissue>
    </source>
</reference>
<reference evidence="1" key="1">
    <citation type="submission" date="2014-09" db="EMBL/GenBank/DDBJ databases">
        <authorList>
            <person name="Magalhaes I.L.F."/>
            <person name="Oliveira U."/>
            <person name="Santos F.R."/>
            <person name="Vidigal T.H.D.A."/>
            <person name="Brescovit A.D."/>
            <person name="Santos A.J."/>
        </authorList>
    </citation>
    <scope>NUCLEOTIDE SEQUENCE</scope>
    <source>
        <tissue evidence="1">Shoot tissue taken approximately 20 cm above the soil surface</tissue>
    </source>
</reference>
<name>A0A0A9AT37_ARUDO</name>
<dbReference type="AlphaFoldDB" id="A0A0A9AT37"/>
<proteinExistence type="predicted"/>
<evidence type="ECO:0000313" key="1">
    <source>
        <dbReference type="EMBL" id="JAD54914.1"/>
    </source>
</evidence>
<protein>
    <submittedName>
        <fullName evidence="1">Uncharacterized protein</fullName>
    </submittedName>
</protein>
<sequence length="73" mass="8689">MYDITFSLSSRHEAVFGGKEKKKNIFSWFFPTELYGFWIHLSSSLNFAYEWNSGYLYQRDKSQMGKRCKGFVP</sequence>
<organism evidence="1">
    <name type="scientific">Arundo donax</name>
    <name type="common">Giant reed</name>
    <name type="synonym">Donax arundinaceus</name>
    <dbReference type="NCBI Taxonomy" id="35708"/>
    <lineage>
        <taxon>Eukaryota</taxon>
        <taxon>Viridiplantae</taxon>
        <taxon>Streptophyta</taxon>
        <taxon>Embryophyta</taxon>
        <taxon>Tracheophyta</taxon>
        <taxon>Spermatophyta</taxon>
        <taxon>Magnoliopsida</taxon>
        <taxon>Liliopsida</taxon>
        <taxon>Poales</taxon>
        <taxon>Poaceae</taxon>
        <taxon>PACMAD clade</taxon>
        <taxon>Arundinoideae</taxon>
        <taxon>Arundineae</taxon>
        <taxon>Arundo</taxon>
    </lineage>
</organism>
<dbReference type="EMBL" id="GBRH01242981">
    <property type="protein sequence ID" value="JAD54914.1"/>
    <property type="molecule type" value="Transcribed_RNA"/>
</dbReference>